<feature type="compositionally biased region" description="Low complexity" evidence="3">
    <location>
        <begin position="191"/>
        <end position="205"/>
    </location>
</feature>
<dbReference type="PANTHER" id="PTHR46170">
    <property type="entry name" value="GATOR COMPLEX PROTEIN WDR59"/>
    <property type="match status" value="1"/>
</dbReference>
<sequence>MKLFSASEHISACVYVNSEATMSQGTQLKRSQKTDFSPATVVTRERSFIRPNKDPQKRRSQTMATIKGKPTMEIYRPPNVRTDILPNSGKLNVHAKEFTMTHELQPSKSSGNLSGSFDGMPLQHSKSSGNILRHMNPTLIPIISTPLPLPLLHSTSTSHILNHVPRVSYQFGNEILAHHIFSGHNQSVHPNNWNNYQQTNNNSNLKRSKSLGASDSQNLAAKLKNMAKEEIDLGLFSAESQANIKLAMEDPNQLSSRAVMDLVKIIMERVVEGIRYCETGAKLCISIIEKEKNQTFLESLLNMCQQWYQERDKILRGIKAGDAEASQVRWNKISSNLLATAHDGDIKIWDQRKGTAPVQYVAAHLSKIHGLDWNPNTETQLATSSQDNTVKFFDMTNPRRAEYVLTTNAPVWRARFTPFGNGLVTVVVPQLRRGENSLLLWNTANRSTPMHTFIGHRDVVLEFEWRKQMPGSSDFQLITWSKDQTLLVWKIEPFLQKLCGHEPDEPREEVAVNTESSEIVKIRKKTLPKIQPLQQEFSLLNVHIPNLEVTAMDSATRTCTVFANVNSFMVNLQVSFPNAYPHGVPPVFQIMPESTVNDTIGTQLLQTLNHLAQQRVSKNRTCLESCLRQMVTTLEQLSTDSENDRIFDSSYAEPNNVFGGYNDAYIPFPRTSGAKFCSVGILVCFGRAPHARRFSGKLEATTPRALSALETIFSKRSSDHVTVSNYYYHKQRFRVKHSKSKPSKAVVHVYDVSGLLLANKQLAEEYILDGDVATICKHNAATAAVVGRWDLVQAWTLAELIACTQSKNEEWYNHPFGNQLSEAL</sequence>
<dbReference type="GO" id="GO:1904263">
    <property type="term" value="P:positive regulation of TORC1 signaling"/>
    <property type="evidence" value="ECO:0007669"/>
    <property type="project" value="TreeGrafter"/>
</dbReference>
<dbReference type="Proteomes" id="UP000719412">
    <property type="component" value="Unassembled WGS sequence"/>
</dbReference>
<keyword evidence="2" id="KW-0853">WD repeat</keyword>
<dbReference type="SUPFAM" id="SSF50978">
    <property type="entry name" value="WD40 repeat-like"/>
    <property type="match status" value="1"/>
</dbReference>
<feature type="domain" description="RWD" evidence="4">
    <location>
        <begin position="535"/>
        <end position="637"/>
    </location>
</feature>
<protein>
    <recommendedName>
        <fullName evidence="4">RWD domain-containing protein</fullName>
    </recommendedName>
</protein>
<dbReference type="GO" id="GO:0005774">
    <property type="term" value="C:vacuolar membrane"/>
    <property type="evidence" value="ECO:0007669"/>
    <property type="project" value="TreeGrafter"/>
</dbReference>
<comment type="similarity">
    <text evidence="1">Belongs to the WD repeat WDR59 family.</text>
</comment>
<dbReference type="PROSITE" id="PS50908">
    <property type="entry name" value="RWD"/>
    <property type="match status" value="1"/>
</dbReference>
<evidence type="ECO:0000313" key="5">
    <source>
        <dbReference type="EMBL" id="KAH0809851.1"/>
    </source>
</evidence>
<comment type="caution">
    <text evidence="5">The sequence shown here is derived from an EMBL/GenBank/DDBJ whole genome shotgun (WGS) entry which is preliminary data.</text>
</comment>
<feature type="region of interest" description="Disordered" evidence="3">
    <location>
        <begin position="189"/>
        <end position="211"/>
    </location>
</feature>
<reference evidence="5" key="2">
    <citation type="submission" date="2021-08" db="EMBL/GenBank/DDBJ databases">
        <authorList>
            <person name="Eriksson T."/>
        </authorList>
    </citation>
    <scope>NUCLEOTIDE SEQUENCE</scope>
    <source>
        <strain evidence="5">Stoneville</strain>
        <tissue evidence="5">Whole head</tissue>
    </source>
</reference>
<dbReference type="InterPro" id="IPR001680">
    <property type="entry name" value="WD40_rpt"/>
</dbReference>
<organism evidence="5 6">
    <name type="scientific">Tenebrio molitor</name>
    <name type="common">Yellow mealworm beetle</name>
    <dbReference type="NCBI Taxonomy" id="7067"/>
    <lineage>
        <taxon>Eukaryota</taxon>
        <taxon>Metazoa</taxon>
        <taxon>Ecdysozoa</taxon>
        <taxon>Arthropoda</taxon>
        <taxon>Hexapoda</taxon>
        <taxon>Insecta</taxon>
        <taxon>Pterygota</taxon>
        <taxon>Neoptera</taxon>
        <taxon>Endopterygota</taxon>
        <taxon>Coleoptera</taxon>
        <taxon>Polyphaga</taxon>
        <taxon>Cucujiformia</taxon>
        <taxon>Tenebrionidae</taxon>
        <taxon>Tenebrio</taxon>
    </lineage>
</organism>
<dbReference type="Gene3D" id="1.25.40.180">
    <property type="match status" value="1"/>
</dbReference>
<name>A0A8J6H8V8_TENMO</name>
<dbReference type="InterPro" id="IPR016024">
    <property type="entry name" value="ARM-type_fold"/>
</dbReference>
<feature type="region of interest" description="Disordered" evidence="3">
    <location>
        <begin position="102"/>
        <end position="126"/>
    </location>
</feature>
<dbReference type="SMART" id="SM00320">
    <property type="entry name" value="WD40"/>
    <property type="match status" value="3"/>
</dbReference>
<evidence type="ECO:0000256" key="3">
    <source>
        <dbReference type="SAM" id="MobiDB-lite"/>
    </source>
</evidence>
<dbReference type="InterPro" id="IPR049567">
    <property type="entry name" value="WDR59-like"/>
</dbReference>
<feature type="repeat" description="WD" evidence="2">
    <location>
        <begin position="361"/>
        <end position="403"/>
    </location>
</feature>
<dbReference type="EMBL" id="JABDTM020027876">
    <property type="protein sequence ID" value="KAH0809851.1"/>
    <property type="molecule type" value="Genomic_DNA"/>
</dbReference>
<dbReference type="PROSITE" id="PS50082">
    <property type="entry name" value="WD_REPEATS_2"/>
    <property type="match status" value="2"/>
</dbReference>
<evidence type="ECO:0000259" key="4">
    <source>
        <dbReference type="PROSITE" id="PS50908"/>
    </source>
</evidence>
<feature type="repeat" description="WD" evidence="2">
    <location>
        <begin position="318"/>
        <end position="359"/>
    </location>
</feature>
<reference evidence="5" key="1">
    <citation type="journal article" date="2020" name="J Insects Food Feed">
        <title>The yellow mealworm (Tenebrio molitor) genome: a resource for the emerging insects as food and feed industry.</title>
        <authorList>
            <person name="Eriksson T."/>
            <person name="Andere A."/>
            <person name="Kelstrup H."/>
            <person name="Emery V."/>
            <person name="Picard C."/>
        </authorList>
    </citation>
    <scope>NUCLEOTIDE SEQUENCE</scope>
    <source>
        <strain evidence="5">Stoneville</strain>
        <tissue evidence="5">Whole head</tissue>
    </source>
</reference>
<dbReference type="AlphaFoldDB" id="A0A8J6H8V8"/>
<dbReference type="GO" id="GO:0034198">
    <property type="term" value="P:cellular response to amino acid starvation"/>
    <property type="evidence" value="ECO:0007669"/>
    <property type="project" value="TreeGrafter"/>
</dbReference>
<accession>A0A8J6H8V8</accession>
<evidence type="ECO:0000313" key="6">
    <source>
        <dbReference type="Proteomes" id="UP000719412"/>
    </source>
</evidence>
<dbReference type="Gene3D" id="2.130.10.10">
    <property type="entry name" value="YVTN repeat-like/Quinoprotein amine dehydrogenase"/>
    <property type="match status" value="1"/>
</dbReference>
<keyword evidence="6" id="KW-1185">Reference proteome</keyword>
<evidence type="ECO:0000256" key="2">
    <source>
        <dbReference type="PROSITE-ProRule" id="PRU00221"/>
    </source>
</evidence>
<dbReference type="InterPro" id="IPR036322">
    <property type="entry name" value="WD40_repeat_dom_sf"/>
</dbReference>
<dbReference type="GO" id="GO:0035859">
    <property type="term" value="C:Seh1-associated complex"/>
    <property type="evidence" value="ECO:0007669"/>
    <property type="project" value="TreeGrafter"/>
</dbReference>
<feature type="compositionally biased region" description="Polar residues" evidence="3">
    <location>
        <begin position="102"/>
        <end position="115"/>
    </location>
</feature>
<evidence type="ECO:0000256" key="1">
    <source>
        <dbReference type="ARBA" id="ARBA00038452"/>
    </source>
</evidence>
<dbReference type="SUPFAM" id="SSF48371">
    <property type="entry name" value="ARM repeat"/>
    <property type="match status" value="1"/>
</dbReference>
<dbReference type="SMART" id="SM00591">
    <property type="entry name" value="RWD"/>
    <property type="match status" value="1"/>
</dbReference>
<dbReference type="InterPro" id="IPR006575">
    <property type="entry name" value="RWD_dom"/>
</dbReference>
<dbReference type="PANTHER" id="PTHR46170:SF1">
    <property type="entry name" value="GATOR COMPLEX PROTEIN WDR59"/>
    <property type="match status" value="1"/>
</dbReference>
<dbReference type="GO" id="GO:0035591">
    <property type="term" value="F:signaling adaptor activity"/>
    <property type="evidence" value="ECO:0007669"/>
    <property type="project" value="TreeGrafter"/>
</dbReference>
<proteinExistence type="inferred from homology"/>
<gene>
    <name evidence="5" type="ORF">GEV33_012941</name>
</gene>
<dbReference type="InterPro" id="IPR015943">
    <property type="entry name" value="WD40/YVTN_repeat-like_dom_sf"/>
</dbReference>